<dbReference type="InterPro" id="IPR001902">
    <property type="entry name" value="SLC26A/SulP_fam"/>
</dbReference>
<evidence type="ECO:0000256" key="1">
    <source>
        <dbReference type="ARBA" id="ARBA00004141"/>
    </source>
</evidence>
<feature type="transmembrane region" description="Helical" evidence="5">
    <location>
        <begin position="340"/>
        <end position="370"/>
    </location>
</feature>
<dbReference type="AlphaFoldDB" id="A0A0C1BXK7"/>
<dbReference type="GO" id="GO:0016020">
    <property type="term" value="C:membrane"/>
    <property type="evidence" value="ECO:0007669"/>
    <property type="project" value="UniProtKB-SubCell"/>
</dbReference>
<reference evidence="7 8" key="1">
    <citation type="journal article" date="2014" name="Mol. Biol. Evol.">
        <title>Massive expansion of Ubiquitination-related gene families within the Chlamydiae.</title>
        <authorList>
            <person name="Domman D."/>
            <person name="Collingro A."/>
            <person name="Lagkouvardos I."/>
            <person name="Gehre L."/>
            <person name="Weinmaier T."/>
            <person name="Rattei T."/>
            <person name="Subtil A."/>
            <person name="Horn M."/>
        </authorList>
    </citation>
    <scope>NUCLEOTIDE SEQUENCE [LARGE SCALE GENOMIC DNA]</scope>
    <source>
        <strain evidence="7 8">OEW1</strain>
    </source>
</reference>
<sequence>MIVSFVLSTYLRIQMFYPKLLTTLKGYSTEQLTRDLIAGIIVGIVALPLAIAFGIASGVTPEQGIITAIIAGFLISSLGGSRVQIGGPTGAFVIIIYEVVEKFGFEGLAVATIIAGLFMIGMGVVKLGTWIRFIPLPVVIGFTSGIAVVIFSSQMRDFFGLQMNHIPSEFIDKWMAYAHSSGSFNVYACLVGVLTLAISIFTPRFFPKLPGAFLALVIVTGLTYFLNIPVESIQDRFGDLKITIPAPQLPNYDWTNIADIMPSAITIAVLGSIEALLSAVIADGMIGGKHRPNTELIAQGLANVITPFFRGIPATGAIARTATNIRNGGRTPVAGIIHAFTLLAIVLFAGPLVGLIPMAALAGILVLVAYNMSEWREFKSLLSAPKADRLVLLTTFLGTVFFDLVIAIQAGIVLSTFLFMKKMSDVSDIKKFQRQMDDHSDPDTFYTLDEMRRVQIPENVQIFELNGAFFFGAAGKFEDIFMTSLDDKKFIIFRMNQMLLLDATGLHTIGRLANAAHKNGNRLFISEVMPNCKKEMQVSGILNKIGEANLFDSLPEAIQATKQSV</sequence>
<keyword evidence="2 5" id="KW-0812">Transmembrane</keyword>
<feature type="transmembrane region" description="Helical" evidence="5">
    <location>
        <begin position="184"/>
        <end position="202"/>
    </location>
</feature>
<comment type="subcellular location">
    <subcellularLocation>
        <location evidence="1">Membrane</location>
        <topology evidence="1">Multi-pass membrane protein</topology>
    </subcellularLocation>
</comment>
<protein>
    <submittedName>
        <fullName evidence="7">Putative sulfate transporter YvdB</fullName>
    </submittedName>
</protein>
<dbReference type="InterPro" id="IPR011547">
    <property type="entry name" value="SLC26A/SulP_dom"/>
</dbReference>
<evidence type="ECO:0000256" key="3">
    <source>
        <dbReference type="ARBA" id="ARBA00022989"/>
    </source>
</evidence>
<proteinExistence type="predicted"/>
<keyword evidence="3 5" id="KW-1133">Transmembrane helix</keyword>
<dbReference type="EMBL" id="JSAM01000126">
    <property type="protein sequence ID" value="KIA76251.1"/>
    <property type="molecule type" value="Genomic_DNA"/>
</dbReference>
<dbReference type="PATRIC" id="fig|83552.4.peg.2637"/>
<organism evidence="7 8">
    <name type="scientific">Parachlamydia acanthamoebae</name>
    <dbReference type="NCBI Taxonomy" id="83552"/>
    <lineage>
        <taxon>Bacteria</taxon>
        <taxon>Pseudomonadati</taxon>
        <taxon>Chlamydiota</taxon>
        <taxon>Chlamydiia</taxon>
        <taxon>Parachlamydiales</taxon>
        <taxon>Parachlamydiaceae</taxon>
        <taxon>Parachlamydia</taxon>
    </lineage>
</organism>
<dbReference type="InterPro" id="IPR002645">
    <property type="entry name" value="STAS_dom"/>
</dbReference>
<dbReference type="CDD" id="cd07042">
    <property type="entry name" value="STAS_SulP_like_sulfate_transporter"/>
    <property type="match status" value="1"/>
</dbReference>
<comment type="caution">
    <text evidence="7">The sequence shown here is derived from an EMBL/GenBank/DDBJ whole genome shotgun (WGS) entry which is preliminary data.</text>
</comment>
<dbReference type="Pfam" id="PF01740">
    <property type="entry name" value="STAS"/>
    <property type="match status" value="1"/>
</dbReference>
<evidence type="ECO:0000313" key="7">
    <source>
        <dbReference type="EMBL" id="KIA76251.1"/>
    </source>
</evidence>
<evidence type="ECO:0000256" key="4">
    <source>
        <dbReference type="ARBA" id="ARBA00023136"/>
    </source>
</evidence>
<dbReference type="Pfam" id="PF00916">
    <property type="entry name" value="Sulfate_transp"/>
    <property type="match status" value="1"/>
</dbReference>
<feature type="transmembrane region" description="Helical" evidence="5">
    <location>
        <begin position="68"/>
        <end position="97"/>
    </location>
</feature>
<evidence type="ECO:0000256" key="5">
    <source>
        <dbReference type="SAM" id="Phobius"/>
    </source>
</evidence>
<dbReference type="Proteomes" id="UP000031307">
    <property type="component" value="Unassembled WGS sequence"/>
</dbReference>
<evidence type="ECO:0000259" key="6">
    <source>
        <dbReference type="PROSITE" id="PS50801"/>
    </source>
</evidence>
<gene>
    <name evidence="7" type="primary">yvdB</name>
    <name evidence="7" type="ORF">DB43_AP00070</name>
</gene>
<evidence type="ECO:0000313" key="8">
    <source>
        <dbReference type="Proteomes" id="UP000031307"/>
    </source>
</evidence>
<feature type="domain" description="STAS" evidence="6">
    <location>
        <begin position="450"/>
        <end position="561"/>
    </location>
</feature>
<dbReference type="Gene3D" id="3.30.750.24">
    <property type="entry name" value="STAS domain"/>
    <property type="match status" value="1"/>
</dbReference>
<dbReference type="InterPro" id="IPR036513">
    <property type="entry name" value="STAS_dom_sf"/>
</dbReference>
<feature type="transmembrane region" description="Helical" evidence="5">
    <location>
        <begin position="390"/>
        <end position="420"/>
    </location>
</feature>
<feature type="transmembrane region" description="Helical" evidence="5">
    <location>
        <begin position="133"/>
        <end position="153"/>
    </location>
</feature>
<dbReference type="SUPFAM" id="SSF52091">
    <property type="entry name" value="SpoIIaa-like"/>
    <property type="match status" value="1"/>
</dbReference>
<feature type="transmembrane region" description="Helical" evidence="5">
    <location>
        <begin position="260"/>
        <end position="282"/>
    </location>
</feature>
<feature type="transmembrane region" description="Helical" evidence="5">
    <location>
        <begin position="36"/>
        <end position="56"/>
    </location>
</feature>
<dbReference type="PANTHER" id="PTHR11814">
    <property type="entry name" value="SULFATE TRANSPORTER"/>
    <property type="match status" value="1"/>
</dbReference>
<evidence type="ECO:0000256" key="2">
    <source>
        <dbReference type="ARBA" id="ARBA00022692"/>
    </source>
</evidence>
<feature type="transmembrane region" description="Helical" evidence="5">
    <location>
        <begin position="209"/>
        <end position="226"/>
    </location>
</feature>
<keyword evidence="4 5" id="KW-0472">Membrane</keyword>
<feature type="transmembrane region" description="Helical" evidence="5">
    <location>
        <begin position="103"/>
        <end position="121"/>
    </location>
</feature>
<dbReference type="PROSITE" id="PS50801">
    <property type="entry name" value="STAS"/>
    <property type="match status" value="1"/>
</dbReference>
<name>A0A0C1BXK7_9BACT</name>
<accession>A0A0C1BXK7</accession>
<dbReference type="GO" id="GO:0055085">
    <property type="term" value="P:transmembrane transport"/>
    <property type="evidence" value="ECO:0007669"/>
    <property type="project" value="InterPro"/>
</dbReference>